<proteinExistence type="predicted"/>
<organism evidence="1">
    <name type="scientific">Anguilla anguilla</name>
    <name type="common">European freshwater eel</name>
    <name type="synonym">Muraena anguilla</name>
    <dbReference type="NCBI Taxonomy" id="7936"/>
    <lineage>
        <taxon>Eukaryota</taxon>
        <taxon>Metazoa</taxon>
        <taxon>Chordata</taxon>
        <taxon>Craniata</taxon>
        <taxon>Vertebrata</taxon>
        <taxon>Euteleostomi</taxon>
        <taxon>Actinopterygii</taxon>
        <taxon>Neopterygii</taxon>
        <taxon>Teleostei</taxon>
        <taxon>Anguilliformes</taxon>
        <taxon>Anguillidae</taxon>
        <taxon>Anguilla</taxon>
    </lineage>
</organism>
<accession>A0A0E9X298</accession>
<sequence length="55" mass="6239">MMNARNVHGNVPTHRLRSNAIVRIFSEGGPLSAPRSHKVTVEFIFKSLHFLLPEE</sequence>
<dbReference type="EMBL" id="GBXM01011740">
    <property type="protein sequence ID" value="JAH96837.1"/>
    <property type="molecule type" value="Transcribed_RNA"/>
</dbReference>
<dbReference type="AlphaFoldDB" id="A0A0E9X298"/>
<evidence type="ECO:0000313" key="1">
    <source>
        <dbReference type="EMBL" id="JAH96837.1"/>
    </source>
</evidence>
<reference evidence="1" key="2">
    <citation type="journal article" date="2015" name="Fish Shellfish Immunol.">
        <title>Early steps in the European eel (Anguilla anguilla)-Vibrio vulnificus interaction in the gills: Role of the RtxA13 toxin.</title>
        <authorList>
            <person name="Callol A."/>
            <person name="Pajuelo D."/>
            <person name="Ebbesson L."/>
            <person name="Teles M."/>
            <person name="MacKenzie S."/>
            <person name="Amaro C."/>
        </authorList>
    </citation>
    <scope>NUCLEOTIDE SEQUENCE</scope>
</reference>
<reference evidence="1" key="1">
    <citation type="submission" date="2014-11" db="EMBL/GenBank/DDBJ databases">
        <authorList>
            <person name="Amaro Gonzalez C."/>
        </authorList>
    </citation>
    <scope>NUCLEOTIDE SEQUENCE</scope>
</reference>
<name>A0A0E9X298_ANGAN</name>
<protein>
    <submittedName>
        <fullName evidence="1">Uncharacterized protein</fullName>
    </submittedName>
</protein>